<reference evidence="10" key="1">
    <citation type="submission" date="2020-12" db="EMBL/GenBank/DDBJ databases">
        <title>Antrihabitans popcorni sp. nov. and Antrihabitans auranticaus sp. nov., isolated from a larva cave.</title>
        <authorList>
            <person name="Lee S.D."/>
            <person name="Kim I.S."/>
        </authorList>
    </citation>
    <scope>NUCLEOTIDE SEQUENCE</scope>
    <source>
        <strain evidence="10">YC3-6</strain>
    </source>
</reference>
<dbReference type="PANTHER" id="PTHR42747:SF3">
    <property type="entry name" value="NITRONATE MONOOXYGENASE-RELATED"/>
    <property type="match status" value="1"/>
</dbReference>
<evidence type="ECO:0000256" key="6">
    <source>
        <dbReference type="ARBA" id="ARBA00023002"/>
    </source>
</evidence>
<evidence type="ECO:0000256" key="3">
    <source>
        <dbReference type="ARBA" id="ARBA00022575"/>
    </source>
</evidence>
<keyword evidence="11" id="KW-1185">Reference proteome</keyword>
<dbReference type="CDD" id="cd04730">
    <property type="entry name" value="NPD_like"/>
    <property type="match status" value="1"/>
</dbReference>
<evidence type="ECO:0000256" key="9">
    <source>
        <dbReference type="ARBA" id="ARBA00049401"/>
    </source>
</evidence>
<dbReference type="InterPro" id="IPR013785">
    <property type="entry name" value="Aldolase_TIM"/>
</dbReference>
<dbReference type="SUPFAM" id="SSF51412">
    <property type="entry name" value="Inosine monophosphate dehydrogenase (IMPDH)"/>
    <property type="match status" value="1"/>
</dbReference>
<dbReference type="GO" id="GO:0018580">
    <property type="term" value="F:nitronate monooxygenase activity"/>
    <property type="evidence" value="ECO:0007669"/>
    <property type="project" value="InterPro"/>
</dbReference>
<keyword evidence="7 10" id="KW-0503">Monooxygenase</keyword>
<accession>A0A934U754</accession>
<comment type="cofactor">
    <cofactor evidence="1">
        <name>FMN</name>
        <dbReference type="ChEBI" id="CHEBI:58210"/>
    </cofactor>
</comment>
<name>A0A934U754_9NOCA</name>
<dbReference type="Pfam" id="PF03060">
    <property type="entry name" value="NMO"/>
    <property type="match status" value="1"/>
</dbReference>
<evidence type="ECO:0000313" key="11">
    <source>
        <dbReference type="Proteomes" id="UP000655868"/>
    </source>
</evidence>
<dbReference type="AlphaFoldDB" id="A0A934U754"/>
<evidence type="ECO:0000256" key="7">
    <source>
        <dbReference type="ARBA" id="ARBA00023033"/>
    </source>
</evidence>
<evidence type="ECO:0000313" key="10">
    <source>
        <dbReference type="EMBL" id="MBJ8342663.1"/>
    </source>
</evidence>
<keyword evidence="6" id="KW-0560">Oxidoreductase</keyword>
<evidence type="ECO:0000256" key="2">
    <source>
        <dbReference type="ARBA" id="ARBA00009881"/>
    </source>
</evidence>
<keyword evidence="5" id="KW-0288">FMN</keyword>
<evidence type="ECO:0000256" key="5">
    <source>
        <dbReference type="ARBA" id="ARBA00022643"/>
    </source>
</evidence>
<dbReference type="EMBL" id="JAEMNV010000013">
    <property type="protein sequence ID" value="MBJ8342663.1"/>
    <property type="molecule type" value="Genomic_DNA"/>
</dbReference>
<protein>
    <recommendedName>
        <fullName evidence="8">Propionate 3-nitronate monooxygenase</fullName>
    </recommendedName>
</protein>
<dbReference type="GO" id="GO:0009636">
    <property type="term" value="P:response to toxic substance"/>
    <property type="evidence" value="ECO:0007669"/>
    <property type="project" value="UniProtKB-KW"/>
</dbReference>
<comment type="catalytic activity">
    <reaction evidence="9">
        <text>3 propionate 3-nitronate + 3 O2 + H2O = 3 3-oxopropanoate + 2 nitrate + nitrite + H2O2 + 3 H(+)</text>
        <dbReference type="Rhea" id="RHEA:57332"/>
        <dbReference type="ChEBI" id="CHEBI:15377"/>
        <dbReference type="ChEBI" id="CHEBI:15378"/>
        <dbReference type="ChEBI" id="CHEBI:15379"/>
        <dbReference type="ChEBI" id="CHEBI:16240"/>
        <dbReference type="ChEBI" id="CHEBI:16301"/>
        <dbReference type="ChEBI" id="CHEBI:17632"/>
        <dbReference type="ChEBI" id="CHEBI:33190"/>
        <dbReference type="ChEBI" id="CHEBI:136067"/>
    </reaction>
</comment>
<comment type="caution">
    <text evidence="10">The sequence shown here is derived from an EMBL/GenBank/DDBJ whole genome shotgun (WGS) entry which is preliminary data.</text>
</comment>
<dbReference type="PANTHER" id="PTHR42747">
    <property type="entry name" value="NITRONATE MONOOXYGENASE-RELATED"/>
    <property type="match status" value="1"/>
</dbReference>
<keyword evidence="3" id="KW-0216">Detoxification</keyword>
<evidence type="ECO:0000256" key="8">
    <source>
        <dbReference type="ARBA" id="ARBA00031155"/>
    </source>
</evidence>
<keyword evidence="4" id="KW-0285">Flavoprotein</keyword>
<dbReference type="InterPro" id="IPR004136">
    <property type="entry name" value="NMO"/>
</dbReference>
<dbReference type="Gene3D" id="3.20.20.70">
    <property type="entry name" value="Aldolase class I"/>
    <property type="match status" value="1"/>
</dbReference>
<proteinExistence type="inferred from homology"/>
<evidence type="ECO:0000256" key="4">
    <source>
        <dbReference type="ARBA" id="ARBA00022630"/>
    </source>
</evidence>
<comment type="similarity">
    <text evidence="2">Belongs to the nitronate monooxygenase family. NMO class I subfamily.</text>
</comment>
<gene>
    <name evidence="10" type="ORF">JGU71_27615</name>
</gene>
<organism evidence="10 11">
    <name type="scientific">Antrihabitans stalagmiti</name>
    <dbReference type="NCBI Taxonomy" id="2799499"/>
    <lineage>
        <taxon>Bacteria</taxon>
        <taxon>Bacillati</taxon>
        <taxon>Actinomycetota</taxon>
        <taxon>Actinomycetes</taxon>
        <taxon>Mycobacteriales</taxon>
        <taxon>Nocardiaceae</taxon>
        <taxon>Antrihabitans</taxon>
    </lineage>
</organism>
<sequence length="347" mass="35739">MGFELRCRLPIFGAPMAGGPSTAALAAAVGEAGGLGFLAAGSTTPEALDTALDEVERRTSQPYGVNVFLPSTPSADAAGLQAYRRAIAPFAERLGVEVGQPGWNDDYLETKIDLIARRHPAIVSFTFGLPGRELSERVRRATGASIAVTVTSVPDAVSAVTDGADLLVVQGIEAGGHRSLFTDNAADPYGGAASSLATLLTDVRAAVDVPLIGAGGVMDGAAVMSVLRLGAVAAQLGTAFLCCPEAGTPDFHRRALLSRTYSETIVTRAFSGRPARGLLNEFARANTVIAPAAYPEVLYLTKAMKAAAAAAGDADVPNLWAGTGWRAVTEDAAGDIVARLEREMASV</sequence>
<evidence type="ECO:0000256" key="1">
    <source>
        <dbReference type="ARBA" id="ARBA00001917"/>
    </source>
</evidence>
<dbReference type="RefSeq" id="WP_199708357.1">
    <property type="nucleotide sequence ID" value="NZ_JAEMNV010000013.1"/>
</dbReference>
<dbReference type="Proteomes" id="UP000655868">
    <property type="component" value="Unassembled WGS sequence"/>
</dbReference>